<keyword evidence="2 3" id="KW-0175">Coiled coil</keyword>
<dbReference type="GO" id="GO:0030313">
    <property type="term" value="C:cell envelope"/>
    <property type="evidence" value="ECO:0007669"/>
    <property type="project" value="UniProtKB-SubCell"/>
</dbReference>
<feature type="region of interest" description="Disordered" evidence="4">
    <location>
        <begin position="324"/>
        <end position="345"/>
    </location>
</feature>
<feature type="coiled-coil region" evidence="3">
    <location>
        <begin position="195"/>
        <end position="241"/>
    </location>
</feature>
<dbReference type="InterPro" id="IPR036366">
    <property type="entry name" value="PGBDSf"/>
</dbReference>
<dbReference type="STRING" id="546364.SAMN04489730_4426"/>
<dbReference type="InterPro" id="IPR036365">
    <property type="entry name" value="PGBD-like_sf"/>
</dbReference>
<sequence length="441" mass="44453">MLRRRRRVLLLAAGGLALLTVGGVLGAAFVRSPAQVAAEQAPVAPSVLTAPVTRQVVGATVVLRGTVAGAQDVEVTPAPTGGGEPAAGAKPLVTAVRTQAGDLVGAGTVIAEVAGRPLTALHGSEPAYRDLRPGDSGKDVAQLRQALRELGFPSAGDADGVFGAATKRAVTDYYRRLGFSAPSTGGATGQDETALQAAEDAVTQAERRLRDAKAGGPPNAAADAQADLTTARNRLADLRARTGPMVPLAEVVFLPSFPARVTKFGGKVGAPVEAPLVTLSSGQLVVAGRLDPADRTLVRPGATADIDAEVTGFHGTGKVTEVGQAQEDAKQGAQQNQTQGQASGQSFVPVTIVPDQPLDAGLIGQDVRLTLKFAQTAGPVLAVPSAAITSSADGRTHVVVAAPGGTQRTVEVRAGKSGAGLVEVEPVGGGLAEGDRVVVGR</sequence>
<evidence type="ECO:0000256" key="4">
    <source>
        <dbReference type="SAM" id="MobiDB-lite"/>
    </source>
</evidence>
<dbReference type="SUPFAM" id="SSF47090">
    <property type="entry name" value="PGBD-like"/>
    <property type="match status" value="1"/>
</dbReference>
<dbReference type="PANTHER" id="PTHR32347:SF23">
    <property type="entry name" value="BLL5650 PROTEIN"/>
    <property type="match status" value="1"/>
</dbReference>
<evidence type="ECO:0000259" key="5">
    <source>
        <dbReference type="Pfam" id="PF01471"/>
    </source>
</evidence>
<feature type="compositionally biased region" description="Low complexity" evidence="4">
    <location>
        <begin position="331"/>
        <end position="345"/>
    </location>
</feature>
<comment type="subcellular location">
    <subcellularLocation>
        <location evidence="1">Cell envelope</location>
    </subcellularLocation>
</comment>
<dbReference type="Gene3D" id="2.40.420.20">
    <property type="match status" value="1"/>
</dbReference>
<dbReference type="Pfam" id="PF01471">
    <property type="entry name" value="PG_binding_1"/>
    <property type="match status" value="1"/>
</dbReference>
<evidence type="ECO:0000256" key="1">
    <source>
        <dbReference type="ARBA" id="ARBA00004196"/>
    </source>
</evidence>
<dbReference type="Proteomes" id="UP000182740">
    <property type="component" value="Unassembled WGS sequence"/>
</dbReference>
<dbReference type="InterPro" id="IPR050465">
    <property type="entry name" value="UPF0194_transport"/>
</dbReference>
<organism evidence="6 7">
    <name type="scientific">Amycolatopsis australiensis</name>
    <dbReference type="NCBI Taxonomy" id="546364"/>
    <lineage>
        <taxon>Bacteria</taxon>
        <taxon>Bacillati</taxon>
        <taxon>Actinomycetota</taxon>
        <taxon>Actinomycetes</taxon>
        <taxon>Pseudonocardiales</taxon>
        <taxon>Pseudonocardiaceae</taxon>
        <taxon>Amycolatopsis</taxon>
    </lineage>
</organism>
<name>A0A1K1S0Z9_9PSEU</name>
<dbReference type="InterPro" id="IPR002477">
    <property type="entry name" value="Peptidoglycan-bd-like"/>
</dbReference>
<evidence type="ECO:0000313" key="7">
    <source>
        <dbReference type="Proteomes" id="UP000182740"/>
    </source>
</evidence>
<protein>
    <submittedName>
        <fullName evidence="6">Putative peptidoglycan binding domain-containing protein</fullName>
    </submittedName>
</protein>
<keyword evidence="7" id="KW-1185">Reference proteome</keyword>
<evidence type="ECO:0000313" key="6">
    <source>
        <dbReference type="EMBL" id="SFW78027.1"/>
    </source>
</evidence>
<dbReference type="AlphaFoldDB" id="A0A1K1S0Z9"/>
<dbReference type="PANTHER" id="PTHR32347">
    <property type="entry name" value="EFFLUX SYSTEM COMPONENT YKNX-RELATED"/>
    <property type="match status" value="1"/>
</dbReference>
<feature type="domain" description="Peptidoglycan binding-like" evidence="5">
    <location>
        <begin position="136"/>
        <end position="178"/>
    </location>
</feature>
<dbReference type="Gene3D" id="1.10.101.10">
    <property type="entry name" value="PGBD-like superfamily/PGBD"/>
    <property type="match status" value="1"/>
</dbReference>
<reference evidence="7" key="1">
    <citation type="submission" date="2016-11" db="EMBL/GenBank/DDBJ databases">
        <authorList>
            <person name="Varghese N."/>
            <person name="Submissions S."/>
        </authorList>
    </citation>
    <scope>NUCLEOTIDE SEQUENCE [LARGE SCALE GENOMIC DNA]</scope>
    <source>
        <strain evidence="7">DSM 44671</strain>
    </source>
</reference>
<accession>A0A1K1S0Z9</accession>
<evidence type="ECO:0000256" key="2">
    <source>
        <dbReference type="ARBA" id="ARBA00023054"/>
    </source>
</evidence>
<dbReference type="EMBL" id="FPJG01000006">
    <property type="protein sequence ID" value="SFW78027.1"/>
    <property type="molecule type" value="Genomic_DNA"/>
</dbReference>
<proteinExistence type="predicted"/>
<evidence type="ECO:0000256" key="3">
    <source>
        <dbReference type="SAM" id="Coils"/>
    </source>
</evidence>
<gene>
    <name evidence="6" type="ORF">SAMN04489730_4426</name>
</gene>